<gene>
    <name evidence="2" type="ORF">BON30_08275</name>
</gene>
<comment type="caution">
    <text evidence="2">The sequence shown here is derived from an EMBL/GenBank/DDBJ whole genome shotgun (WGS) entry which is preliminary data.</text>
</comment>
<dbReference type="SMART" id="SM00220">
    <property type="entry name" value="S_TKc"/>
    <property type="match status" value="1"/>
</dbReference>
<dbReference type="InterPro" id="IPR011009">
    <property type="entry name" value="Kinase-like_dom_sf"/>
</dbReference>
<feature type="domain" description="Protein kinase" evidence="1">
    <location>
        <begin position="7"/>
        <end position="273"/>
    </location>
</feature>
<dbReference type="InterPro" id="IPR053159">
    <property type="entry name" value="Hybrid_Histidine_Kinase"/>
</dbReference>
<dbReference type="Pfam" id="PF00069">
    <property type="entry name" value="Pkinase"/>
    <property type="match status" value="1"/>
</dbReference>
<dbReference type="GO" id="GO:0004672">
    <property type="term" value="F:protein kinase activity"/>
    <property type="evidence" value="ECO:0007669"/>
    <property type="project" value="InterPro"/>
</dbReference>
<dbReference type="OrthoDB" id="9801841at2"/>
<reference evidence="3" key="1">
    <citation type="submission" date="2016-11" db="EMBL/GenBank/DDBJ databases">
        <authorList>
            <person name="Shukria A."/>
            <person name="Stevens D.C."/>
        </authorList>
    </citation>
    <scope>NUCLEOTIDE SEQUENCE [LARGE SCALE GENOMIC DNA]</scope>
    <source>
        <strain evidence="3">Cbfe23</strain>
    </source>
</reference>
<dbReference type="Gene3D" id="1.10.510.10">
    <property type="entry name" value="Transferase(Phosphotransferase) domain 1"/>
    <property type="match status" value="1"/>
</dbReference>
<proteinExistence type="predicted"/>
<dbReference type="PROSITE" id="PS50011">
    <property type="entry name" value="PROTEIN_KINASE_DOM"/>
    <property type="match status" value="1"/>
</dbReference>
<dbReference type="EMBL" id="MPIN01000002">
    <property type="protein sequence ID" value="OJH40909.1"/>
    <property type="molecule type" value="Genomic_DNA"/>
</dbReference>
<protein>
    <recommendedName>
        <fullName evidence="1">Protein kinase domain-containing protein</fullName>
    </recommendedName>
</protein>
<dbReference type="AlphaFoldDB" id="A0A1L9BF76"/>
<sequence length="949" mass="105603">MVNLPGYTLRGALKPTGKNLLFLAVRDADGLALILKTPTASTPGPRESERYHREATILQRLRDVRGVTHLHAHERVHERPVLLLEPVEGTTLSELTGQPFEPTRVLTLAISLASTLAELHRRGVIHKDIKPSNVILTPTGEACLIDFGTATLRLVEHVEATPAPLLEGTLAYMSPEQTGRMNRSVDYRTDFYSLGVTLYELLTGSRPFHGRDALEWFHAHMALVPQPPVERVPGVPRALSAIVMKLLAKVAEERYQSADGLKADLAQCQADLLRGVDEDFPLGMSDSLEESRKAGARMTDLQIGPLSLEDLQQLIADTLPGAEGELVQPLSVLLQEKTGGNPFFVLQFMRTLHQDGLLARTPRGTWRWDEAGVRAKGYSEQVHERLFDVVSQLNAGAALINEPSERRRAARLNAEAGRRARASTAFRSAATYFAAAFQHLSDDPWETDFELAFEVRMEQASCEFISGNAAEARRLVEELRPRARTRPELAAVYRLKTQLHTVAHEGLEATTCLLECLEQMGMPMPLYPSWEEVEKANAQVWSLLGERPIASLIDLPFVNDPDQEALMSVLGALFEPVYFISPSLLVLHICRMVSLSLVHGNTAASVHGYAWYAVVMGPTFKKYREAQAFGQLACELVERHGLSASRGRALHARVMISCWTQPLSHGLHLAHEATQHALQSSDISTACYASHDLVTYRLALGHPLDEVYQESVARLDFVSKAGFLLVRDVLRFLQRHIQQLRGLAPSFGSLNGEDFDEASFEAGLGTAVSTTQCWYWLTKAQARFLSGAYAEALEAVNKSFELRWASLGQLPLLDLHLYRALSLAACHEGMTPEQRRSALDAIRGHQLQLAEWAGHNPSTFHAPERLVSAELARLMGRENEALHAYEQAFKSARQQGFTHQAALASELAARFWRMQQVDTLAEAYAREAREAWLRWGAHGKLQHLDSLWR</sequence>
<accession>A0A1L9BF76</accession>
<dbReference type="InterPro" id="IPR000719">
    <property type="entry name" value="Prot_kinase_dom"/>
</dbReference>
<dbReference type="GO" id="GO:0005524">
    <property type="term" value="F:ATP binding"/>
    <property type="evidence" value="ECO:0007669"/>
    <property type="project" value="InterPro"/>
</dbReference>
<dbReference type="STRING" id="83449.BON30_08275"/>
<dbReference type="PANTHER" id="PTHR43642:SF1">
    <property type="entry name" value="HYBRID SIGNAL TRANSDUCTION HISTIDINE KINASE G"/>
    <property type="match status" value="1"/>
</dbReference>
<reference evidence="2 3" key="2">
    <citation type="submission" date="2016-12" db="EMBL/GenBank/DDBJ databases">
        <title>Draft Genome Sequence of Cystobacter ferrugineus Strain Cbfe23.</title>
        <authorList>
            <person name="Akbar S."/>
            <person name="Dowd S.E."/>
            <person name="Stevens D.C."/>
        </authorList>
    </citation>
    <scope>NUCLEOTIDE SEQUENCE [LARGE SCALE GENOMIC DNA]</scope>
    <source>
        <strain evidence="2 3">Cbfe23</strain>
    </source>
</reference>
<evidence type="ECO:0000313" key="3">
    <source>
        <dbReference type="Proteomes" id="UP000182229"/>
    </source>
</evidence>
<dbReference type="PANTHER" id="PTHR43642">
    <property type="entry name" value="HYBRID SIGNAL TRANSDUCTION HISTIDINE KINASE G"/>
    <property type="match status" value="1"/>
</dbReference>
<dbReference type="InterPro" id="IPR008271">
    <property type="entry name" value="Ser/Thr_kinase_AS"/>
</dbReference>
<dbReference type="PROSITE" id="PS00108">
    <property type="entry name" value="PROTEIN_KINASE_ST"/>
    <property type="match status" value="1"/>
</dbReference>
<dbReference type="Proteomes" id="UP000182229">
    <property type="component" value="Unassembled WGS sequence"/>
</dbReference>
<name>A0A1L9BF76_9BACT</name>
<evidence type="ECO:0000313" key="2">
    <source>
        <dbReference type="EMBL" id="OJH40909.1"/>
    </source>
</evidence>
<dbReference type="SUPFAM" id="SSF56112">
    <property type="entry name" value="Protein kinase-like (PK-like)"/>
    <property type="match status" value="1"/>
</dbReference>
<evidence type="ECO:0000259" key="1">
    <source>
        <dbReference type="PROSITE" id="PS50011"/>
    </source>
</evidence>
<dbReference type="CDD" id="cd14014">
    <property type="entry name" value="STKc_PknB_like"/>
    <property type="match status" value="1"/>
</dbReference>
<keyword evidence="3" id="KW-1185">Reference proteome</keyword>
<organism evidence="2 3">
    <name type="scientific">Cystobacter ferrugineus</name>
    <dbReference type="NCBI Taxonomy" id="83449"/>
    <lineage>
        <taxon>Bacteria</taxon>
        <taxon>Pseudomonadati</taxon>
        <taxon>Myxococcota</taxon>
        <taxon>Myxococcia</taxon>
        <taxon>Myxococcales</taxon>
        <taxon>Cystobacterineae</taxon>
        <taxon>Archangiaceae</taxon>
        <taxon>Cystobacter</taxon>
    </lineage>
</organism>